<reference evidence="1" key="2">
    <citation type="journal article" date="2015" name="Fish Shellfish Immunol.">
        <title>Early steps in the European eel (Anguilla anguilla)-Vibrio vulnificus interaction in the gills: Role of the RtxA13 toxin.</title>
        <authorList>
            <person name="Callol A."/>
            <person name="Pajuelo D."/>
            <person name="Ebbesson L."/>
            <person name="Teles M."/>
            <person name="MacKenzie S."/>
            <person name="Amaro C."/>
        </authorList>
    </citation>
    <scope>NUCLEOTIDE SEQUENCE</scope>
</reference>
<proteinExistence type="predicted"/>
<name>A0A0E9QP41_ANGAN</name>
<accession>A0A0E9QP41</accession>
<sequence>MSLHGPRVCGYSSFLPKSKDIVKKLIGDSKLPIGMNVWAL</sequence>
<dbReference type="AlphaFoldDB" id="A0A0E9QP41"/>
<evidence type="ECO:0000313" key="1">
    <source>
        <dbReference type="EMBL" id="JAH18604.1"/>
    </source>
</evidence>
<organism evidence="1">
    <name type="scientific">Anguilla anguilla</name>
    <name type="common">European freshwater eel</name>
    <name type="synonym">Muraena anguilla</name>
    <dbReference type="NCBI Taxonomy" id="7936"/>
    <lineage>
        <taxon>Eukaryota</taxon>
        <taxon>Metazoa</taxon>
        <taxon>Chordata</taxon>
        <taxon>Craniata</taxon>
        <taxon>Vertebrata</taxon>
        <taxon>Euteleostomi</taxon>
        <taxon>Actinopterygii</taxon>
        <taxon>Neopterygii</taxon>
        <taxon>Teleostei</taxon>
        <taxon>Anguilliformes</taxon>
        <taxon>Anguillidae</taxon>
        <taxon>Anguilla</taxon>
    </lineage>
</organism>
<dbReference type="EMBL" id="GBXM01089973">
    <property type="protein sequence ID" value="JAH18604.1"/>
    <property type="molecule type" value="Transcribed_RNA"/>
</dbReference>
<reference evidence="1" key="1">
    <citation type="submission" date="2014-11" db="EMBL/GenBank/DDBJ databases">
        <authorList>
            <person name="Amaro Gonzalez C."/>
        </authorList>
    </citation>
    <scope>NUCLEOTIDE SEQUENCE</scope>
</reference>
<protein>
    <submittedName>
        <fullName evidence="1">Uncharacterized protein</fullName>
    </submittedName>
</protein>